<feature type="transmembrane region" description="Helical" evidence="1">
    <location>
        <begin position="170"/>
        <end position="194"/>
    </location>
</feature>
<dbReference type="GO" id="GO:0015234">
    <property type="term" value="F:thiamine transmembrane transporter activity"/>
    <property type="evidence" value="ECO:0007669"/>
    <property type="project" value="InterPro"/>
</dbReference>
<evidence type="ECO:0000313" key="2">
    <source>
        <dbReference type="EMBL" id="QGU94671.1"/>
    </source>
</evidence>
<reference evidence="2 3" key="1">
    <citation type="submission" date="2019-12" db="EMBL/GenBank/DDBJ databases">
        <title>Genome sequenceing of Clostridium bovifaecis.</title>
        <authorList>
            <person name="Yao Y."/>
        </authorList>
    </citation>
    <scope>NUCLEOTIDE SEQUENCE [LARGE SCALE GENOMIC DNA]</scope>
    <source>
        <strain evidence="2 3">BXX</strain>
    </source>
</reference>
<dbReference type="EMBL" id="CP046522">
    <property type="protein sequence ID" value="QGU94671.1"/>
    <property type="molecule type" value="Genomic_DNA"/>
</dbReference>
<dbReference type="Proteomes" id="UP000422764">
    <property type="component" value="Chromosome"/>
</dbReference>
<evidence type="ECO:0000256" key="1">
    <source>
        <dbReference type="SAM" id="Phobius"/>
    </source>
</evidence>
<keyword evidence="1" id="KW-1133">Transmembrane helix</keyword>
<proteinExistence type="predicted"/>
<dbReference type="Gene3D" id="1.10.1760.20">
    <property type="match status" value="1"/>
</dbReference>
<dbReference type="Pfam" id="PF09515">
    <property type="entry name" value="Thia_YuaJ"/>
    <property type="match status" value="1"/>
</dbReference>
<dbReference type="GO" id="GO:0005886">
    <property type="term" value="C:plasma membrane"/>
    <property type="evidence" value="ECO:0007669"/>
    <property type="project" value="InterPro"/>
</dbReference>
<dbReference type="InterPro" id="IPR012651">
    <property type="entry name" value="Thia_Transptr_ThiT"/>
</dbReference>
<dbReference type="NCBIfam" id="TIGR02357">
    <property type="entry name" value="ECF_ThiT_YuaJ"/>
    <property type="match status" value="1"/>
</dbReference>
<dbReference type="AlphaFoldDB" id="A0A6I6EWT2"/>
<feature type="transmembrane region" description="Helical" evidence="1">
    <location>
        <begin position="75"/>
        <end position="100"/>
    </location>
</feature>
<gene>
    <name evidence="2" type="primary">thiT</name>
    <name evidence="2" type="ORF">GOM49_05725</name>
</gene>
<accession>A0A6I6EWT2</accession>
<name>A0A6I6EWT2_9CLOT</name>
<feature type="transmembrane region" description="Helical" evidence="1">
    <location>
        <begin position="43"/>
        <end position="63"/>
    </location>
</feature>
<organism evidence="2 3">
    <name type="scientific">Clostridium bovifaecis</name>
    <dbReference type="NCBI Taxonomy" id="2184719"/>
    <lineage>
        <taxon>Bacteria</taxon>
        <taxon>Bacillati</taxon>
        <taxon>Bacillota</taxon>
        <taxon>Clostridia</taxon>
        <taxon>Eubacteriales</taxon>
        <taxon>Clostridiaceae</taxon>
        <taxon>Clostridium</taxon>
    </lineage>
</organism>
<feature type="transmembrane region" description="Helical" evidence="1">
    <location>
        <begin position="137"/>
        <end position="158"/>
    </location>
</feature>
<sequence length="211" mass="23179">MSLKENILTILKSPTSIIALVGMLLIIAVLMRSRKIRLNPRTISIIGVSLGLATVLKLFRIYHLPQGGSITAGSMVPILLIAFFYGPEIGFLTGFLYGLITLSLDPYILHPVQVLFDYPLPFIALGLAGYFPNKKILGSFVAIFGRFICHFISGWVFFGSFAPKGMSPIIYSLTLNGLFILIEGGVCIAIMSLLPVKTLKSILNRNNRNFV</sequence>
<feature type="transmembrane region" description="Helical" evidence="1">
    <location>
        <begin position="112"/>
        <end position="131"/>
    </location>
</feature>
<feature type="transmembrane region" description="Helical" evidence="1">
    <location>
        <begin position="6"/>
        <end position="31"/>
    </location>
</feature>
<evidence type="ECO:0000313" key="3">
    <source>
        <dbReference type="Proteomes" id="UP000422764"/>
    </source>
</evidence>
<protein>
    <submittedName>
        <fullName evidence="2">Energy-coupled thiamine transporter ThiT</fullName>
    </submittedName>
</protein>
<keyword evidence="1" id="KW-0472">Membrane</keyword>
<keyword evidence="1" id="KW-0812">Transmembrane</keyword>
<keyword evidence="3" id="KW-1185">Reference proteome</keyword>